<comment type="caution">
    <text evidence="2">The sequence shown here is derived from an EMBL/GenBank/DDBJ whole genome shotgun (WGS) entry which is preliminary data.</text>
</comment>
<dbReference type="EMBL" id="JAPUFD010000008">
    <property type="protein sequence ID" value="MDI1489017.1"/>
    <property type="molecule type" value="Genomic_DNA"/>
</dbReference>
<dbReference type="Proteomes" id="UP001161017">
    <property type="component" value="Unassembled WGS sequence"/>
</dbReference>
<protein>
    <submittedName>
        <fullName evidence="2">Uncharacterized protein</fullName>
    </submittedName>
</protein>
<evidence type="ECO:0000313" key="3">
    <source>
        <dbReference type="Proteomes" id="UP001161017"/>
    </source>
</evidence>
<evidence type="ECO:0000256" key="1">
    <source>
        <dbReference type="SAM" id="MobiDB-lite"/>
    </source>
</evidence>
<gene>
    <name evidence="2" type="ORF">OHK93_008294</name>
</gene>
<evidence type="ECO:0000313" key="2">
    <source>
        <dbReference type="EMBL" id="MDI1489017.1"/>
    </source>
</evidence>
<feature type="compositionally biased region" description="Basic and acidic residues" evidence="1">
    <location>
        <begin position="438"/>
        <end position="451"/>
    </location>
</feature>
<sequence length="460" mass="52120">MPATRLSESGRDVNPTLKQRIVRALRDTIPGTRPECLVELRDIEETAQKCNECLEETGLEGCTIRAKCRSFDYNELVDRDVGFHRVGGAKYEYVNGHAEITIFITSQLHDSVSNIDWKDWLEYLPGVPSLHNLPRGRGMQRLIHTCQNATSIYRKGSSDKEKLAYAPDHQLSCWLSSNPEIGSIIFEVAFSQVLQNARDKARDYLCRSDKPQPKVVVILNFESRAEEMFFAQMKVHFEVHRRDPANGETTKIDQQGVVYPPREAKQDHHPQEIWFALEELVGDIQFIEDAIAKRTEMVEQGLTLQSVEQQIDDLIAERTYEPYSPELEDVGVLERSLIRKSRILGVCDGLLEKVRTELSQGSRTSLPISLFTAAIIEYKDLHYTFLERGGRRRQTPNRGPNVEEVSEEEKDDLADNYEPPSEEAGTDTPASDVPQNDGEAREGDQDGKETNDSGSPDELA</sequence>
<feature type="compositionally biased region" description="Acidic residues" evidence="1">
    <location>
        <begin position="404"/>
        <end position="425"/>
    </location>
</feature>
<reference evidence="2" key="1">
    <citation type="journal article" date="2023" name="Genome Biol. Evol.">
        <title>First Whole Genome Sequence and Flow Cytometry Genome Size Data for the Lichen-Forming Fungus Ramalina farinacea (Ascomycota).</title>
        <authorList>
            <person name="Llewellyn T."/>
            <person name="Mian S."/>
            <person name="Hill R."/>
            <person name="Leitch I.J."/>
            <person name="Gaya E."/>
        </authorList>
    </citation>
    <scope>NUCLEOTIDE SEQUENCE</scope>
    <source>
        <strain evidence="2">LIQ254RAFAR</strain>
    </source>
</reference>
<dbReference type="AlphaFoldDB" id="A0AA43TYE2"/>
<feature type="region of interest" description="Disordered" evidence="1">
    <location>
        <begin position="391"/>
        <end position="460"/>
    </location>
</feature>
<accession>A0AA43TYE2</accession>
<proteinExistence type="predicted"/>
<keyword evidence="3" id="KW-1185">Reference proteome</keyword>
<name>A0AA43TYE2_9LECA</name>
<organism evidence="2 3">
    <name type="scientific">Ramalina farinacea</name>
    <dbReference type="NCBI Taxonomy" id="258253"/>
    <lineage>
        <taxon>Eukaryota</taxon>
        <taxon>Fungi</taxon>
        <taxon>Dikarya</taxon>
        <taxon>Ascomycota</taxon>
        <taxon>Pezizomycotina</taxon>
        <taxon>Lecanoromycetes</taxon>
        <taxon>OSLEUM clade</taxon>
        <taxon>Lecanoromycetidae</taxon>
        <taxon>Lecanorales</taxon>
        <taxon>Lecanorineae</taxon>
        <taxon>Ramalinaceae</taxon>
        <taxon>Ramalina</taxon>
    </lineage>
</organism>